<protein>
    <submittedName>
        <fullName evidence="17">Receptor-like protein 43</fullName>
    </submittedName>
</protein>
<dbReference type="Pfam" id="PF08263">
    <property type="entry name" value="LRRNT_2"/>
    <property type="match status" value="1"/>
</dbReference>
<dbReference type="PANTHER" id="PTHR27000:SF787">
    <property type="entry name" value="RECEPTOR-LIKE PROTEIN 39"/>
    <property type="match status" value="1"/>
</dbReference>
<keyword evidence="7 15" id="KW-0812">Transmembrane</keyword>
<dbReference type="FunFam" id="3.80.10.10:FF:000041">
    <property type="entry name" value="LRR receptor-like serine/threonine-protein kinase ERECTA"/>
    <property type="match status" value="2"/>
</dbReference>
<evidence type="ECO:0000256" key="1">
    <source>
        <dbReference type="ARBA" id="ARBA00004162"/>
    </source>
</evidence>
<dbReference type="FunFam" id="3.80.10.10:FF:000383">
    <property type="entry name" value="Leucine-rich repeat receptor protein kinase EMS1"/>
    <property type="match status" value="1"/>
</dbReference>
<evidence type="ECO:0000256" key="8">
    <source>
        <dbReference type="ARBA" id="ARBA00022729"/>
    </source>
</evidence>
<dbReference type="Pfam" id="PF13855">
    <property type="entry name" value="LRR_8"/>
    <property type="match status" value="1"/>
</dbReference>
<dbReference type="PANTHER" id="PTHR27000">
    <property type="entry name" value="LEUCINE-RICH REPEAT RECEPTOR-LIKE PROTEIN KINASE FAMILY PROTEIN-RELATED"/>
    <property type="match status" value="1"/>
</dbReference>
<evidence type="ECO:0000256" key="2">
    <source>
        <dbReference type="ARBA" id="ARBA00004479"/>
    </source>
</evidence>
<evidence type="ECO:0000256" key="11">
    <source>
        <dbReference type="ARBA" id="ARBA00023136"/>
    </source>
</evidence>
<keyword evidence="13" id="KW-0325">Glycoprotein</keyword>
<keyword evidence="6" id="KW-0433">Leucine-rich repeat</keyword>
<evidence type="ECO:0000256" key="10">
    <source>
        <dbReference type="ARBA" id="ARBA00022989"/>
    </source>
</evidence>
<organism evidence="17 18">
    <name type="scientific">Populus alba x Populus x berolinensis</name>
    <dbReference type="NCBI Taxonomy" id="444605"/>
    <lineage>
        <taxon>Eukaryota</taxon>
        <taxon>Viridiplantae</taxon>
        <taxon>Streptophyta</taxon>
        <taxon>Embryophyta</taxon>
        <taxon>Tracheophyta</taxon>
        <taxon>Spermatophyta</taxon>
        <taxon>Magnoliopsida</taxon>
        <taxon>eudicotyledons</taxon>
        <taxon>Gunneridae</taxon>
        <taxon>Pentapetalae</taxon>
        <taxon>rosids</taxon>
        <taxon>fabids</taxon>
        <taxon>Malpighiales</taxon>
        <taxon>Salicaceae</taxon>
        <taxon>Saliceae</taxon>
        <taxon>Populus</taxon>
    </lineage>
</organism>
<evidence type="ECO:0000256" key="4">
    <source>
        <dbReference type="ARBA" id="ARBA00022475"/>
    </source>
</evidence>
<keyword evidence="4" id="KW-1003">Cell membrane</keyword>
<reference evidence="17" key="1">
    <citation type="journal article" date="2023" name="Mol. Ecol. Resour.">
        <title>Chromosome-level genome assembly of a triploid poplar Populus alba 'Berolinensis'.</title>
        <authorList>
            <person name="Chen S."/>
            <person name="Yu Y."/>
            <person name="Wang X."/>
            <person name="Wang S."/>
            <person name="Zhang T."/>
            <person name="Zhou Y."/>
            <person name="He R."/>
            <person name="Meng N."/>
            <person name="Wang Y."/>
            <person name="Liu W."/>
            <person name="Liu Z."/>
            <person name="Liu J."/>
            <person name="Guo Q."/>
            <person name="Huang H."/>
            <person name="Sederoff R.R."/>
            <person name="Wang G."/>
            <person name="Qu G."/>
            <person name="Chen S."/>
        </authorList>
    </citation>
    <scope>NUCLEOTIDE SEQUENCE</scope>
    <source>
        <strain evidence="17">SC-2020</strain>
    </source>
</reference>
<dbReference type="InterPro" id="IPR013210">
    <property type="entry name" value="LRR_N_plant-typ"/>
</dbReference>
<dbReference type="GO" id="GO:0005886">
    <property type="term" value="C:plasma membrane"/>
    <property type="evidence" value="ECO:0007669"/>
    <property type="project" value="UniProtKB-SubCell"/>
</dbReference>
<keyword evidence="12 17" id="KW-0675">Receptor</keyword>
<dbReference type="EMBL" id="JAQIZT010000012">
    <property type="protein sequence ID" value="KAJ6976535.1"/>
    <property type="molecule type" value="Genomic_DNA"/>
</dbReference>
<dbReference type="Proteomes" id="UP001164929">
    <property type="component" value="Chromosome 12"/>
</dbReference>
<dbReference type="AlphaFoldDB" id="A0AAD6Q3L6"/>
<proteinExistence type="inferred from homology"/>
<keyword evidence="18" id="KW-1185">Reference proteome</keyword>
<dbReference type="SUPFAM" id="SSF52047">
    <property type="entry name" value="RNI-like"/>
    <property type="match status" value="1"/>
</dbReference>
<evidence type="ECO:0000313" key="17">
    <source>
        <dbReference type="EMBL" id="KAJ6976535.1"/>
    </source>
</evidence>
<dbReference type="SMART" id="SM00369">
    <property type="entry name" value="LRR_TYP"/>
    <property type="match status" value="14"/>
</dbReference>
<dbReference type="Pfam" id="PF00560">
    <property type="entry name" value="LRR_1"/>
    <property type="match status" value="11"/>
</dbReference>
<dbReference type="Pfam" id="PF13516">
    <property type="entry name" value="LRR_6"/>
    <property type="match status" value="1"/>
</dbReference>
<dbReference type="InterPro" id="IPR025875">
    <property type="entry name" value="Leu-rich_rpt_4"/>
</dbReference>
<feature type="domain" description="Leucine-rich repeat-containing N-terminal plant-type" evidence="16">
    <location>
        <begin position="126"/>
        <end position="175"/>
    </location>
</feature>
<comment type="caution">
    <text evidence="17">The sequence shown here is derived from an EMBL/GenBank/DDBJ whole genome shotgun (WGS) entry which is preliminary data.</text>
</comment>
<dbReference type="InterPro" id="IPR003591">
    <property type="entry name" value="Leu-rich_rpt_typical-subtyp"/>
</dbReference>
<feature type="transmembrane region" description="Helical" evidence="15">
    <location>
        <begin position="1110"/>
        <end position="1134"/>
    </location>
</feature>
<evidence type="ECO:0000256" key="13">
    <source>
        <dbReference type="ARBA" id="ARBA00023180"/>
    </source>
</evidence>
<evidence type="ECO:0000256" key="12">
    <source>
        <dbReference type="ARBA" id="ARBA00023170"/>
    </source>
</evidence>
<feature type="region of interest" description="Disordered" evidence="14">
    <location>
        <begin position="1"/>
        <end position="23"/>
    </location>
</feature>
<evidence type="ECO:0000259" key="16">
    <source>
        <dbReference type="Pfam" id="PF08263"/>
    </source>
</evidence>
<gene>
    <name evidence="17" type="ORF">NC653_028624</name>
</gene>
<comment type="subcellular location">
    <subcellularLocation>
        <location evidence="1">Cell membrane</location>
        <topology evidence="1">Single-pass membrane protein</topology>
    </subcellularLocation>
    <subcellularLocation>
        <location evidence="2">Membrane</location>
        <topology evidence="2">Single-pass type I membrane protein</topology>
    </subcellularLocation>
</comment>
<evidence type="ECO:0000256" key="3">
    <source>
        <dbReference type="ARBA" id="ARBA00009592"/>
    </source>
</evidence>
<evidence type="ECO:0000256" key="7">
    <source>
        <dbReference type="ARBA" id="ARBA00022692"/>
    </source>
</evidence>
<dbReference type="Pfam" id="PF12799">
    <property type="entry name" value="LRR_4"/>
    <property type="match status" value="1"/>
</dbReference>
<sequence>MIPRKTRHRGVEVSKNSYHQTRHKRELQLEHKVHARRLAGKMSILEIKIAVSILNNCMVAKTWRSRRKRTEQMKIGFPLPASMGFSPLSLSQSLSFILFLFHFHSTISSPLSSNYSSSSSLLCAHHQSLSLLQFKQSFSIQNSSALLYNCPHPFPKTESWKEGTDCCLWDGVTCDLKTGHVTALDLSCSMLYGALLPNNSLFSLHHLQQLDLSFNDFNSSHISSRFGQFSNLTHLNLSGSDLAGQVPSEISHLSKMVSLDLSWNYDLVSLEAISFDKLSFDDLVRNLTKLRELDLSGVNMSKGVPDSLMNLSSSLSSLKLDDCGLQGKLPSSMGKFKHLQYLDLGWNNLTGPIPYGFEQLSGLVSLDLFDNDYLSLEPISFDKLVRNLTKLRELDLSWVNMSLVVPDSLMNLSSSLSSLILYSCGLQGKLPSSMGKFKHLQYLDLGWNNLTGPIPYGFEQLGELVSLDLSINFYLSPEPISFDKLVQNLTKLRYLALGSVNMSLVAPNSLTNLSSSLSSLFLWGCGLRGKFPGNIFLLPNLESLDLSYNEGLTGSFPSSNLSNVLSLLDLSNTRISVYLENNLISNLKSLEYMSLRNCNIIGSDLVLLSNLTQLISLDFSNNNFSSQIPSSLGNLVQLRYLYLSSNKLMGQVPDSLGSLVNLSYLSLSNNQLVGPIHSQLNTLSNLQYLYLSNNLFNGTIPSFLLDLPSLQYLDLHNNNLIGNISELQHDSLTYLDLSNNHLHGPIPSSIFKLKNLEALILASNSKLIGEISSSICKLRFLLVLDLSNNSLSGSMPQCFGNFSNMLSVLHLGMNNLQGTVPLIFSKDNILEYLNLNGNELEGKIPPSIINCTMLEVIDLGNNKIEDTFPYFLETLPELQILVLKSNKLQGFVKGPTAYNSFSKLRIFDISHNNFSGPLPTGYFNSLEAMMASDQNMIYMRAANYTGYVYSIEMTWKGVEIEFTKIRSTIRVLDLSNNNFTGEIPKVIGKLKALQQLNLSHNYLAGHIQSSLGNLTNLESLDLSSNLLTGRIPTQLGGLTFLAILNLSHNQLEGPIPSGEQFNTFDASSFEGNLGLCGFQVLKECYRDEALSLPPSSFHEGDDSTLFGEGFGWKAVTMGYGCGFVFGVATGYVVFRTKKPSWFLRMVEDKWNLPSKKTKKNAGRYVQTRYQVDQQ</sequence>
<evidence type="ECO:0000256" key="5">
    <source>
        <dbReference type="ARBA" id="ARBA00022553"/>
    </source>
</evidence>
<comment type="similarity">
    <text evidence="3">Belongs to the RLP family.</text>
</comment>
<evidence type="ECO:0000256" key="6">
    <source>
        <dbReference type="ARBA" id="ARBA00022614"/>
    </source>
</evidence>
<accession>A0AAD6Q3L6</accession>
<evidence type="ECO:0000256" key="14">
    <source>
        <dbReference type="SAM" id="MobiDB-lite"/>
    </source>
</evidence>
<dbReference type="PROSITE" id="PS51450">
    <property type="entry name" value="LRR"/>
    <property type="match status" value="1"/>
</dbReference>
<keyword evidence="5" id="KW-0597">Phosphoprotein</keyword>
<dbReference type="InterPro" id="IPR032675">
    <property type="entry name" value="LRR_dom_sf"/>
</dbReference>
<dbReference type="SMART" id="SM00365">
    <property type="entry name" value="LRR_SD22"/>
    <property type="match status" value="8"/>
</dbReference>
<dbReference type="Gene3D" id="3.80.10.10">
    <property type="entry name" value="Ribonuclease Inhibitor"/>
    <property type="match status" value="5"/>
</dbReference>
<keyword evidence="8" id="KW-0732">Signal</keyword>
<keyword evidence="11 15" id="KW-0472">Membrane</keyword>
<keyword evidence="9" id="KW-0677">Repeat</keyword>
<name>A0AAD6Q3L6_9ROSI</name>
<dbReference type="FunFam" id="3.80.10.10:FF:000095">
    <property type="entry name" value="LRR receptor-like serine/threonine-protein kinase GSO1"/>
    <property type="match status" value="1"/>
</dbReference>
<evidence type="ECO:0000256" key="9">
    <source>
        <dbReference type="ARBA" id="ARBA00022737"/>
    </source>
</evidence>
<dbReference type="SUPFAM" id="SSF52058">
    <property type="entry name" value="L domain-like"/>
    <property type="match status" value="3"/>
</dbReference>
<dbReference type="InterPro" id="IPR001611">
    <property type="entry name" value="Leu-rich_rpt"/>
</dbReference>
<dbReference type="FunFam" id="3.80.10.10:FF:000213">
    <property type="entry name" value="Tyrosine-sulfated glycopeptide receptor 1"/>
    <property type="match status" value="1"/>
</dbReference>
<evidence type="ECO:0000256" key="15">
    <source>
        <dbReference type="SAM" id="Phobius"/>
    </source>
</evidence>
<evidence type="ECO:0000313" key="18">
    <source>
        <dbReference type="Proteomes" id="UP001164929"/>
    </source>
</evidence>
<keyword evidence="10 15" id="KW-1133">Transmembrane helix</keyword>
<dbReference type="PRINTS" id="PR00019">
    <property type="entry name" value="LEURICHRPT"/>
</dbReference>